<feature type="chain" id="PRO_5025364849" evidence="5">
    <location>
        <begin position="26"/>
        <end position="598"/>
    </location>
</feature>
<feature type="compositionally biased region" description="Polar residues" evidence="4">
    <location>
        <begin position="514"/>
        <end position="529"/>
    </location>
</feature>
<dbReference type="Pfam" id="PF00190">
    <property type="entry name" value="Cupin_1"/>
    <property type="match status" value="2"/>
</dbReference>
<evidence type="ECO:0000256" key="4">
    <source>
        <dbReference type="SAM" id="MobiDB-lite"/>
    </source>
</evidence>
<dbReference type="SMART" id="SM00835">
    <property type="entry name" value="Cupin_1"/>
    <property type="match status" value="1"/>
</dbReference>
<dbReference type="GO" id="GO:0045735">
    <property type="term" value="F:nutrient reservoir activity"/>
    <property type="evidence" value="ECO:0007669"/>
    <property type="project" value="UniProtKB-KW"/>
</dbReference>
<evidence type="ECO:0000256" key="2">
    <source>
        <dbReference type="ARBA" id="ARBA00023129"/>
    </source>
</evidence>
<accession>A0A6A2WRA1</accession>
<dbReference type="InterPro" id="IPR006792">
    <property type="entry name" value="Vicilin_N"/>
</dbReference>
<evidence type="ECO:0000313" key="8">
    <source>
        <dbReference type="Proteomes" id="UP000436088"/>
    </source>
</evidence>
<keyword evidence="1 5" id="KW-0732">Signal</keyword>
<evidence type="ECO:0000313" key="7">
    <source>
        <dbReference type="EMBL" id="KAE8663503.1"/>
    </source>
</evidence>
<feature type="domain" description="Cupin type-1" evidence="6">
    <location>
        <begin position="284"/>
        <end position="433"/>
    </location>
</feature>
<comment type="caution">
    <text evidence="7">The sequence shown here is derived from an EMBL/GenBank/DDBJ whole genome shotgun (WGS) entry which is preliminary data.</text>
</comment>
<keyword evidence="2" id="KW-0758">Storage protein</keyword>
<dbReference type="SMR" id="A0A6A2WRA1"/>
<evidence type="ECO:0000259" key="6">
    <source>
        <dbReference type="SMART" id="SM00835"/>
    </source>
</evidence>
<protein>
    <submittedName>
        <fullName evidence="7">Vicilin GC72-A</fullName>
    </submittedName>
</protein>
<organism evidence="7 8">
    <name type="scientific">Hibiscus syriacus</name>
    <name type="common">Rose of Sharon</name>
    <dbReference type="NCBI Taxonomy" id="106335"/>
    <lineage>
        <taxon>Eukaryota</taxon>
        <taxon>Viridiplantae</taxon>
        <taxon>Streptophyta</taxon>
        <taxon>Embryophyta</taxon>
        <taxon>Tracheophyta</taxon>
        <taxon>Spermatophyta</taxon>
        <taxon>Magnoliopsida</taxon>
        <taxon>eudicotyledons</taxon>
        <taxon>Gunneridae</taxon>
        <taxon>Pentapetalae</taxon>
        <taxon>rosids</taxon>
        <taxon>malvids</taxon>
        <taxon>Malvales</taxon>
        <taxon>Malvaceae</taxon>
        <taxon>Malvoideae</taxon>
        <taxon>Hibiscus</taxon>
    </lineage>
</organism>
<dbReference type="Gene3D" id="2.60.120.10">
    <property type="entry name" value="Jelly Rolls"/>
    <property type="match status" value="2"/>
</dbReference>
<feature type="region of interest" description="Disordered" evidence="4">
    <location>
        <begin position="26"/>
        <end position="67"/>
    </location>
</feature>
<feature type="compositionally biased region" description="Basic and acidic residues" evidence="4">
    <location>
        <begin position="530"/>
        <end position="540"/>
    </location>
</feature>
<dbReference type="PANTHER" id="PTHR31189">
    <property type="entry name" value="OS03G0336100 PROTEIN-RELATED"/>
    <property type="match status" value="1"/>
</dbReference>
<sequence>MTSRSFLVVLLFSLVLSFGLLCSAADPSGRRREEDPARERRFKQEQREQEEKEERWSHRDPNPEDPRMRFEECRERCHQEGQRQQPQCQQQCRREFQELQECQQSCKQEEQRPERKQQCLRQCREKLDEKPLRNGGNYRREEEEEWEEERQSHNPYYFPRRKYAHARYQEDNGIFWVLQKFSQKHKLLKGIDEYRFALIEANPNTFVLPHHCDAEKIYFVTRGKGTLTFLTQKKKESYNLVPGVVVKVPTGSTVYLVSQDEKEKLILAVLHRPVNNPGKFEEFFPAGQEQPQSYYQTFSNEILEAVFNGSIFVPHYNSMSTFVIFVTKGDGYVEMVCPHLSSQSSRNEEEEEGRSGEYKQVKAQLSAGDVYVVPAGHPVTYYASQNQHLRFMAFGLNHRNNTRNFIAGKDNMMKQMDSEAKELSFGVPSKLIDEVFNSPKESHFVSGQSQQSGGDEETGSGIRCVPAAACDKTTKIGQIPPRKLTVINGAHRVCARADDYMNMGESHIDVPSPGGNSVQDSDSRLMNQSAEDRDVDSAHRDTADNDIEGARIEQHVHDENDVVDVQQGLPQPDLEDKHHHLVEDTCNIFLRAKVVESL</sequence>
<dbReference type="PANTHER" id="PTHR31189:SF41">
    <property type="entry name" value="VICILIN C72"/>
    <property type="match status" value="1"/>
</dbReference>
<keyword evidence="2" id="KW-0708">Seed storage protein</keyword>
<dbReference type="InterPro" id="IPR006045">
    <property type="entry name" value="Cupin_1"/>
</dbReference>
<dbReference type="AlphaFoldDB" id="A0A6A2WRA1"/>
<dbReference type="SUPFAM" id="SSF51182">
    <property type="entry name" value="RmlC-like cupins"/>
    <property type="match status" value="2"/>
</dbReference>
<comment type="similarity">
    <text evidence="3">Belongs to the 7S seed storage protein family.</text>
</comment>
<feature type="region of interest" description="Disordered" evidence="4">
    <location>
        <begin position="131"/>
        <end position="150"/>
    </location>
</feature>
<dbReference type="Pfam" id="PF04702">
    <property type="entry name" value="Vicilin_N"/>
    <property type="match status" value="1"/>
</dbReference>
<evidence type="ECO:0000256" key="3">
    <source>
        <dbReference type="ARBA" id="ARBA00023597"/>
    </source>
</evidence>
<evidence type="ECO:0000256" key="5">
    <source>
        <dbReference type="SAM" id="SignalP"/>
    </source>
</evidence>
<feature type="compositionally biased region" description="Basic and acidic residues" evidence="4">
    <location>
        <begin position="28"/>
        <end position="67"/>
    </location>
</feature>
<keyword evidence="8" id="KW-1185">Reference proteome</keyword>
<dbReference type="CDD" id="cd02244">
    <property type="entry name" value="cupin_7S_vicilin-like_N"/>
    <property type="match status" value="1"/>
</dbReference>
<dbReference type="InterPro" id="IPR011051">
    <property type="entry name" value="RmlC_Cupin_sf"/>
</dbReference>
<dbReference type="InterPro" id="IPR014710">
    <property type="entry name" value="RmlC-like_jellyroll"/>
</dbReference>
<dbReference type="Proteomes" id="UP000436088">
    <property type="component" value="Unassembled WGS sequence"/>
</dbReference>
<dbReference type="InterPro" id="IPR050253">
    <property type="entry name" value="Seed_Storage-Functional"/>
</dbReference>
<feature type="signal peptide" evidence="5">
    <location>
        <begin position="1"/>
        <end position="25"/>
    </location>
</feature>
<dbReference type="EMBL" id="VEPZ02001673">
    <property type="protein sequence ID" value="KAE8663503.1"/>
    <property type="molecule type" value="Genomic_DNA"/>
</dbReference>
<reference evidence="7" key="1">
    <citation type="submission" date="2019-09" db="EMBL/GenBank/DDBJ databases">
        <title>Draft genome information of white flower Hibiscus syriacus.</title>
        <authorList>
            <person name="Kim Y.-M."/>
        </authorList>
    </citation>
    <scope>NUCLEOTIDE SEQUENCE [LARGE SCALE GENOMIC DNA]</scope>
    <source>
        <strain evidence="7">YM2019G1</strain>
    </source>
</reference>
<dbReference type="CDD" id="cd02245">
    <property type="entry name" value="cupin_7S_vicilin-like_C"/>
    <property type="match status" value="1"/>
</dbReference>
<proteinExistence type="inferred from homology"/>
<feature type="region of interest" description="Disordered" evidence="4">
    <location>
        <begin position="505"/>
        <end position="540"/>
    </location>
</feature>
<evidence type="ECO:0000256" key="1">
    <source>
        <dbReference type="ARBA" id="ARBA00022729"/>
    </source>
</evidence>
<gene>
    <name evidence="7" type="ORF">F3Y22_tig00112957pilonHSYRG00056</name>
</gene>
<name>A0A6A2WRA1_HIBSY</name>